<proteinExistence type="predicted"/>
<dbReference type="STRING" id="408074.SAMN05660909_04205"/>
<evidence type="ECO:0000259" key="5">
    <source>
        <dbReference type="SMART" id="SM00849"/>
    </source>
</evidence>
<feature type="domain" description="Metallo-beta-lactamase" evidence="5">
    <location>
        <begin position="13"/>
        <end position="195"/>
    </location>
</feature>
<dbReference type="PANTHER" id="PTHR46233:SF3">
    <property type="entry name" value="HYDROXYACYLGLUTATHIONE HYDROLASE GLOC"/>
    <property type="match status" value="1"/>
</dbReference>
<keyword evidence="4" id="KW-0862">Zinc</keyword>
<gene>
    <name evidence="6" type="ORF">SAMN05660909_04205</name>
</gene>
<reference evidence="7" key="1">
    <citation type="submission" date="2016-10" db="EMBL/GenBank/DDBJ databases">
        <authorList>
            <person name="Varghese N."/>
            <person name="Submissions S."/>
        </authorList>
    </citation>
    <scope>NUCLEOTIDE SEQUENCE [LARGE SCALE GENOMIC DNA]</scope>
    <source>
        <strain evidence="7">DSM 23920</strain>
    </source>
</reference>
<name>A0A1H4F7T8_9BACT</name>
<dbReference type="CDD" id="cd06262">
    <property type="entry name" value="metallo-hydrolase-like_MBL-fold"/>
    <property type="match status" value="1"/>
</dbReference>
<protein>
    <submittedName>
        <fullName evidence="6">Glyoxylase, beta-lactamase superfamily II</fullName>
    </submittedName>
</protein>
<evidence type="ECO:0000256" key="2">
    <source>
        <dbReference type="ARBA" id="ARBA00022723"/>
    </source>
</evidence>
<keyword evidence="2" id="KW-0479">Metal-binding</keyword>
<keyword evidence="7" id="KW-1185">Reference proteome</keyword>
<evidence type="ECO:0000256" key="4">
    <source>
        <dbReference type="ARBA" id="ARBA00022833"/>
    </source>
</evidence>
<dbReference type="SMART" id="SM00849">
    <property type="entry name" value="Lactamase_B"/>
    <property type="match status" value="1"/>
</dbReference>
<dbReference type="InterPro" id="IPR001279">
    <property type="entry name" value="Metallo-B-lactamas"/>
</dbReference>
<dbReference type="AlphaFoldDB" id="A0A1H4F7T8"/>
<accession>A0A1H4F7T8</accession>
<dbReference type="Proteomes" id="UP000199656">
    <property type="component" value="Unassembled WGS sequence"/>
</dbReference>
<dbReference type="Gene3D" id="3.60.15.10">
    <property type="entry name" value="Ribonuclease Z/Hydroxyacylglutathione hydrolase-like"/>
    <property type="match status" value="1"/>
</dbReference>
<dbReference type="SUPFAM" id="SSF56281">
    <property type="entry name" value="Metallo-hydrolase/oxidoreductase"/>
    <property type="match status" value="1"/>
</dbReference>
<dbReference type="GO" id="GO:0016787">
    <property type="term" value="F:hydrolase activity"/>
    <property type="evidence" value="ECO:0007669"/>
    <property type="project" value="UniProtKB-KW"/>
</dbReference>
<dbReference type="OrthoDB" id="9802248at2"/>
<dbReference type="InterPro" id="IPR051453">
    <property type="entry name" value="MBL_Glyoxalase_II"/>
</dbReference>
<dbReference type="EMBL" id="FNRL01000023">
    <property type="protein sequence ID" value="SEA93261.1"/>
    <property type="molecule type" value="Genomic_DNA"/>
</dbReference>
<comment type="cofactor">
    <cofactor evidence="1">
        <name>Zn(2+)</name>
        <dbReference type="ChEBI" id="CHEBI:29105"/>
    </cofactor>
</comment>
<dbReference type="Pfam" id="PF00753">
    <property type="entry name" value="Lactamase_B"/>
    <property type="match status" value="1"/>
</dbReference>
<dbReference type="GO" id="GO:0046872">
    <property type="term" value="F:metal ion binding"/>
    <property type="evidence" value="ECO:0007669"/>
    <property type="project" value="UniProtKB-KW"/>
</dbReference>
<evidence type="ECO:0000313" key="6">
    <source>
        <dbReference type="EMBL" id="SEA93261.1"/>
    </source>
</evidence>
<dbReference type="RefSeq" id="WP_089763899.1">
    <property type="nucleotide sequence ID" value="NZ_BKAT01000042.1"/>
</dbReference>
<sequence>MIEIKQFTFGPLQENTFLLINGKKECIIIDPGCYFQDERKELLQYIQTQGLNVIRLLNTHCHFDHIFGNKLVSETYNVRPEIHEKEQWVLDKSQESGVMFNLPFDPSPMPKSYLKEGDEIRFGDQVLTVLFTPGHSPGSISFYCKDQQFVIGGDVLFYQSIGRTDLPGGNHQQLLNSIREQLFVLPDETRVFPGHGPNTSIGFEKRTNPFLVD</sequence>
<keyword evidence="3" id="KW-0378">Hydrolase</keyword>
<evidence type="ECO:0000256" key="1">
    <source>
        <dbReference type="ARBA" id="ARBA00001947"/>
    </source>
</evidence>
<evidence type="ECO:0000313" key="7">
    <source>
        <dbReference type="Proteomes" id="UP000199656"/>
    </source>
</evidence>
<evidence type="ECO:0000256" key="3">
    <source>
        <dbReference type="ARBA" id="ARBA00022801"/>
    </source>
</evidence>
<dbReference type="InterPro" id="IPR036866">
    <property type="entry name" value="RibonucZ/Hydroxyglut_hydro"/>
</dbReference>
<organism evidence="6 7">
    <name type="scientific">Chitinophaga terrae</name>
    <name type="common">ex Kim and Jung 2007</name>
    <dbReference type="NCBI Taxonomy" id="408074"/>
    <lineage>
        <taxon>Bacteria</taxon>
        <taxon>Pseudomonadati</taxon>
        <taxon>Bacteroidota</taxon>
        <taxon>Chitinophagia</taxon>
        <taxon>Chitinophagales</taxon>
        <taxon>Chitinophagaceae</taxon>
        <taxon>Chitinophaga</taxon>
    </lineage>
</organism>
<dbReference type="PANTHER" id="PTHR46233">
    <property type="entry name" value="HYDROXYACYLGLUTATHIONE HYDROLASE GLOC"/>
    <property type="match status" value="1"/>
</dbReference>